<reference evidence="1" key="1">
    <citation type="submission" date="2019-03" db="EMBL/GenBank/DDBJ databases">
        <authorList>
            <person name="Mank J."/>
            <person name="Almeida P."/>
        </authorList>
    </citation>
    <scope>NUCLEOTIDE SEQUENCE</scope>
    <source>
        <strain evidence="1">78183</strain>
    </source>
</reference>
<accession>A0A6N2KCH9</accession>
<name>A0A6N2KCH9_SALVM</name>
<evidence type="ECO:0000313" key="1">
    <source>
        <dbReference type="EMBL" id="VFU26010.1"/>
    </source>
</evidence>
<dbReference type="EMBL" id="CAADRP010000269">
    <property type="protein sequence ID" value="VFU26010.1"/>
    <property type="molecule type" value="Genomic_DNA"/>
</dbReference>
<protein>
    <submittedName>
        <fullName evidence="1">Uncharacterized protein</fullName>
    </submittedName>
</protein>
<organism evidence="1">
    <name type="scientific">Salix viminalis</name>
    <name type="common">Common osier</name>
    <name type="synonym">Basket willow</name>
    <dbReference type="NCBI Taxonomy" id="40686"/>
    <lineage>
        <taxon>Eukaryota</taxon>
        <taxon>Viridiplantae</taxon>
        <taxon>Streptophyta</taxon>
        <taxon>Embryophyta</taxon>
        <taxon>Tracheophyta</taxon>
        <taxon>Spermatophyta</taxon>
        <taxon>Magnoliopsida</taxon>
        <taxon>eudicotyledons</taxon>
        <taxon>Gunneridae</taxon>
        <taxon>Pentapetalae</taxon>
        <taxon>rosids</taxon>
        <taxon>fabids</taxon>
        <taxon>Malpighiales</taxon>
        <taxon>Salicaceae</taxon>
        <taxon>Saliceae</taxon>
        <taxon>Salix</taxon>
    </lineage>
</organism>
<proteinExistence type="predicted"/>
<sequence length="141" mass="15852">MILATSLFRVVTKNLLPGKQPRLREFSSCSHFVESSFHTSSRTSKNLFPLSDSCILSSKACNSIKSWADPTRASRIALAILISSKGISPCLQTLMNGLCHGLVGVGKSKIWVLGYLYKKSWFCPFEFKEDSRTIVRFRLWS</sequence>
<gene>
    <name evidence="1" type="ORF">SVIM_LOCUS65139</name>
</gene>
<dbReference type="AlphaFoldDB" id="A0A6N2KCH9"/>